<dbReference type="Gene3D" id="1.20.1070.10">
    <property type="entry name" value="Rhodopsin 7-helix transmembrane proteins"/>
    <property type="match status" value="1"/>
</dbReference>
<feature type="transmembrane region" description="Helical" evidence="11">
    <location>
        <begin position="460"/>
        <end position="482"/>
    </location>
</feature>
<dbReference type="GO" id="GO:0004993">
    <property type="term" value="F:G protein-coupled serotonin receptor activity"/>
    <property type="evidence" value="ECO:0007669"/>
    <property type="project" value="TreeGrafter"/>
</dbReference>
<evidence type="ECO:0000313" key="14">
    <source>
        <dbReference type="Proteomes" id="UP000250275"/>
    </source>
</evidence>
<evidence type="ECO:0000256" key="11">
    <source>
        <dbReference type="SAM" id="Phobius"/>
    </source>
</evidence>
<evidence type="ECO:0000256" key="3">
    <source>
        <dbReference type="ARBA" id="ARBA00022475"/>
    </source>
</evidence>
<dbReference type="PRINTS" id="PR00237">
    <property type="entry name" value="GPCRRHODOPSN"/>
</dbReference>
<dbReference type="GO" id="GO:0030594">
    <property type="term" value="F:neurotransmitter receptor activity"/>
    <property type="evidence" value="ECO:0007669"/>
    <property type="project" value="TreeGrafter"/>
</dbReference>
<keyword evidence="8 13" id="KW-0675">Receptor</keyword>
<keyword evidence="7 11" id="KW-0472">Membrane</keyword>
<gene>
    <name evidence="13" type="ORF">WN48_10462</name>
</gene>
<protein>
    <submittedName>
        <fullName evidence="13">5-hydroxytryptamine receptor 2B</fullName>
    </submittedName>
</protein>
<dbReference type="GO" id="GO:0007210">
    <property type="term" value="P:serotonin receptor signaling pathway"/>
    <property type="evidence" value="ECO:0007669"/>
    <property type="project" value="TreeGrafter"/>
</dbReference>
<dbReference type="InterPro" id="IPR000276">
    <property type="entry name" value="GPCR_Rhodpsn"/>
</dbReference>
<feature type="region of interest" description="Disordered" evidence="10">
    <location>
        <begin position="1"/>
        <end position="38"/>
    </location>
</feature>
<dbReference type="GO" id="GO:0007187">
    <property type="term" value="P:G protein-coupled receptor signaling pathway, coupled to cyclic nucleotide second messenger"/>
    <property type="evidence" value="ECO:0007669"/>
    <property type="project" value="TreeGrafter"/>
</dbReference>
<comment type="subcellular location">
    <subcellularLocation>
        <location evidence="1">Cell membrane</location>
        <topology evidence="1">Multi-pass membrane protein</topology>
    </subcellularLocation>
</comment>
<feature type="region of interest" description="Disordered" evidence="10">
    <location>
        <begin position="167"/>
        <end position="288"/>
    </location>
</feature>
<accession>A0A310SGK7</accession>
<evidence type="ECO:0000256" key="6">
    <source>
        <dbReference type="ARBA" id="ARBA00023040"/>
    </source>
</evidence>
<feature type="region of interest" description="Disordered" evidence="10">
    <location>
        <begin position="365"/>
        <end position="407"/>
    </location>
</feature>
<keyword evidence="4 11" id="KW-0812">Transmembrane</keyword>
<sequence length="602" mass="66289">MPVGLDRRGTWKRFLLSKSSAGSGGTPQHTSGTSTDTELTTLDTHDLWLPESEPPPSAMFALHAFGAEMLKLSRGLEGIASPGSPTPMGTPRSTPQHLVQHHQQQQSHQCSFRHGATRSVTPHHLAGVTKTTTASQETKSLASVALTESLFRDRATERKLSSLSLDEKAFRSAESGASSASGSRTSLSMQEDLSSPTPWKHRRRASTFNETHLERAESSSPKTLRKRSFSFHEQSVFGRGSVSRKNSSNEETPQRKSSDKQESEIALPPPCTCPYFGESSKRPPPPPSGEIVIVSSDTMKPISGKNLEAAFLGRSNSGRMEPSRSYELNSVVTWRGGRRGSSLGNTRTSLMASRAAPIRRAATMRAHNGAASISSKQSSNSSSPCPHRYSGPVRSHHSRTSSVVSRNSSRHGRIIRLEQKATKVLGVVFFTFVILWAPFFVLNLIPAVCPDCERQIDHKIFDLATWLGYASSMVNPIFYTIFNKVFRQAFKKVLLCRYRNQTWRPSRLGYLRETKVGIGMRMVYKNDPSSGLNYGGVQKHGGLLFNTEINEYEKRKIGLGVSVIPPGLGSSCGQHVDNMWTADLRFSRSSHLAQTGHHSIKD</sequence>
<reference evidence="13 14" key="1">
    <citation type="submission" date="2015-07" db="EMBL/GenBank/DDBJ databases">
        <title>The genome of Eufriesea mexicana.</title>
        <authorList>
            <person name="Pan H."/>
            <person name="Kapheim K."/>
        </authorList>
    </citation>
    <scope>NUCLEOTIDE SEQUENCE [LARGE SCALE GENOMIC DNA]</scope>
    <source>
        <strain evidence="13">0111107269</strain>
        <tissue evidence="13">Whole body</tissue>
    </source>
</reference>
<keyword evidence="9" id="KW-0807">Transducer</keyword>
<dbReference type="GO" id="GO:0030425">
    <property type="term" value="C:dendrite"/>
    <property type="evidence" value="ECO:0007669"/>
    <property type="project" value="TreeGrafter"/>
</dbReference>
<dbReference type="PANTHER" id="PTHR24247">
    <property type="entry name" value="5-HYDROXYTRYPTAMINE RECEPTOR"/>
    <property type="match status" value="1"/>
</dbReference>
<evidence type="ECO:0000256" key="5">
    <source>
        <dbReference type="ARBA" id="ARBA00022989"/>
    </source>
</evidence>
<feature type="compositionally biased region" description="Low complexity" evidence="10">
    <location>
        <begin position="29"/>
        <end position="38"/>
    </location>
</feature>
<dbReference type="SUPFAM" id="SSF81321">
    <property type="entry name" value="Family A G protein-coupled receptor-like"/>
    <property type="match status" value="1"/>
</dbReference>
<dbReference type="PANTHER" id="PTHR24247:SF222">
    <property type="entry name" value="5-HYDROXYTRYPTAMINE (SEROTONIN) RECEPTOR 2B, ISOFORM E"/>
    <property type="match status" value="1"/>
</dbReference>
<evidence type="ECO:0000259" key="12">
    <source>
        <dbReference type="PROSITE" id="PS50262"/>
    </source>
</evidence>
<dbReference type="GO" id="GO:0005886">
    <property type="term" value="C:plasma membrane"/>
    <property type="evidence" value="ECO:0007669"/>
    <property type="project" value="UniProtKB-SubCell"/>
</dbReference>
<evidence type="ECO:0000256" key="10">
    <source>
        <dbReference type="SAM" id="MobiDB-lite"/>
    </source>
</evidence>
<feature type="domain" description="G-protein coupled receptors family 1 profile" evidence="12">
    <location>
        <begin position="418"/>
        <end position="479"/>
    </location>
</feature>
<dbReference type="Proteomes" id="UP000250275">
    <property type="component" value="Unassembled WGS sequence"/>
</dbReference>
<evidence type="ECO:0000256" key="2">
    <source>
        <dbReference type="ARBA" id="ARBA00010663"/>
    </source>
</evidence>
<evidence type="ECO:0000313" key="13">
    <source>
        <dbReference type="EMBL" id="OAD53329.1"/>
    </source>
</evidence>
<feature type="compositionally biased region" description="Basic and acidic residues" evidence="10">
    <location>
        <begin position="252"/>
        <end position="263"/>
    </location>
</feature>
<keyword evidence="3" id="KW-1003">Cell membrane</keyword>
<evidence type="ECO:0000256" key="1">
    <source>
        <dbReference type="ARBA" id="ARBA00004651"/>
    </source>
</evidence>
<comment type="similarity">
    <text evidence="2">Belongs to the G-protein coupled receptor 1 family.</text>
</comment>
<dbReference type="Pfam" id="PF00001">
    <property type="entry name" value="7tm_1"/>
    <property type="match status" value="1"/>
</dbReference>
<feature type="compositionally biased region" description="Low complexity" evidence="10">
    <location>
        <begin position="372"/>
        <end position="383"/>
    </location>
</feature>
<dbReference type="EMBL" id="KQ767757">
    <property type="protein sequence ID" value="OAD53329.1"/>
    <property type="molecule type" value="Genomic_DNA"/>
</dbReference>
<dbReference type="AlphaFoldDB" id="A0A310SGK7"/>
<keyword evidence="6" id="KW-0297">G-protein coupled receptor</keyword>
<evidence type="ECO:0000256" key="7">
    <source>
        <dbReference type="ARBA" id="ARBA00023136"/>
    </source>
</evidence>
<feature type="transmembrane region" description="Helical" evidence="11">
    <location>
        <begin position="424"/>
        <end position="448"/>
    </location>
</feature>
<evidence type="ECO:0000256" key="4">
    <source>
        <dbReference type="ARBA" id="ARBA00022692"/>
    </source>
</evidence>
<keyword evidence="5 11" id="KW-1133">Transmembrane helix</keyword>
<evidence type="ECO:0000256" key="9">
    <source>
        <dbReference type="ARBA" id="ARBA00023224"/>
    </source>
</evidence>
<dbReference type="PROSITE" id="PS50262">
    <property type="entry name" value="G_PROTEIN_RECEP_F1_2"/>
    <property type="match status" value="1"/>
</dbReference>
<organism evidence="13 14">
    <name type="scientific">Eufriesea mexicana</name>
    <dbReference type="NCBI Taxonomy" id="516756"/>
    <lineage>
        <taxon>Eukaryota</taxon>
        <taxon>Metazoa</taxon>
        <taxon>Ecdysozoa</taxon>
        <taxon>Arthropoda</taxon>
        <taxon>Hexapoda</taxon>
        <taxon>Insecta</taxon>
        <taxon>Pterygota</taxon>
        <taxon>Neoptera</taxon>
        <taxon>Endopterygota</taxon>
        <taxon>Hymenoptera</taxon>
        <taxon>Apocrita</taxon>
        <taxon>Aculeata</taxon>
        <taxon>Apoidea</taxon>
        <taxon>Anthophila</taxon>
        <taxon>Apidae</taxon>
        <taxon>Eufriesea</taxon>
    </lineage>
</organism>
<dbReference type="GO" id="GO:0007268">
    <property type="term" value="P:chemical synaptic transmission"/>
    <property type="evidence" value="ECO:0007669"/>
    <property type="project" value="TreeGrafter"/>
</dbReference>
<name>A0A310SGK7_9HYME</name>
<dbReference type="InterPro" id="IPR017452">
    <property type="entry name" value="GPCR_Rhodpsn_7TM"/>
</dbReference>
<dbReference type="GO" id="GO:0045202">
    <property type="term" value="C:synapse"/>
    <property type="evidence" value="ECO:0007669"/>
    <property type="project" value="GOC"/>
</dbReference>
<feature type="compositionally biased region" description="Low complexity" evidence="10">
    <location>
        <begin position="172"/>
        <end position="188"/>
    </location>
</feature>
<evidence type="ECO:0000256" key="8">
    <source>
        <dbReference type="ARBA" id="ARBA00023170"/>
    </source>
</evidence>
<keyword evidence="14" id="KW-1185">Reference proteome</keyword>
<dbReference type="OrthoDB" id="5859976at2759"/>
<proteinExistence type="inferred from homology"/>